<evidence type="ECO:0000313" key="2">
    <source>
        <dbReference type="Proteomes" id="UP000236728"/>
    </source>
</evidence>
<proteinExistence type="predicted"/>
<dbReference type="RefSeq" id="WP_103933455.1">
    <property type="nucleotide sequence ID" value="NZ_FNVA01000004.1"/>
</dbReference>
<dbReference type="EMBL" id="FNVA01000004">
    <property type="protein sequence ID" value="SEG33618.1"/>
    <property type="molecule type" value="Genomic_DNA"/>
</dbReference>
<reference evidence="1 2" key="1">
    <citation type="submission" date="2016-10" db="EMBL/GenBank/DDBJ databases">
        <authorList>
            <person name="de Groot N.N."/>
        </authorList>
    </citation>
    <scope>NUCLEOTIDE SEQUENCE [LARGE SCALE GENOMIC DNA]</scope>
    <source>
        <strain evidence="1 2">DSM 22489</strain>
    </source>
</reference>
<dbReference type="Proteomes" id="UP000236728">
    <property type="component" value="Unassembled WGS sequence"/>
</dbReference>
<organism evidence="1 2">
    <name type="scientific">Bryocella elongata</name>
    <dbReference type="NCBI Taxonomy" id="863522"/>
    <lineage>
        <taxon>Bacteria</taxon>
        <taxon>Pseudomonadati</taxon>
        <taxon>Acidobacteriota</taxon>
        <taxon>Terriglobia</taxon>
        <taxon>Terriglobales</taxon>
        <taxon>Acidobacteriaceae</taxon>
        <taxon>Bryocella</taxon>
    </lineage>
</organism>
<name>A0A1H5ZB55_9BACT</name>
<gene>
    <name evidence="1" type="ORF">SAMN05421819_2564</name>
</gene>
<accession>A0A1H5ZB55</accession>
<evidence type="ECO:0000313" key="1">
    <source>
        <dbReference type="EMBL" id="SEG33618.1"/>
    </source>
</evidence>
<dbReference type="OrthoDB" id="9976812at2"/>
<sequence>MNSISALTSTQFTSLAESSGTANQFATDLNQVASDLQGGNLSAAQEDYVTLSQDALNAAASSSAETSTSNITTGMLGNIAGSSSSAAAFTNSLNQLGSDLENGDLSSAQSDMLTLDSTALGAASSASATASGTSATIATNNTAEVKELVASAVQAMGAGDNSLAGTILNQLASASPSAAGASYLQSMSASLSGATSASSSVASLIQSDSASSNATSMLSLLA</sequence>
<dbReference type="AlphaFoldDB" id="A0A1H5ZB55"/>
<protein>
    <submittedName>
        <fullName evidence="1">Uncharacterized protein</fullName>
    </submittedName>
</protein>
<keyword evidence="2" id="KW-1185">Reference proteome</keyword>